<evidence type="ECO:0000256" key="8">
    <source>
        <dbReference type="ARBA" id="ARBA00023125"/>
    </source>
</evidence>
<evidence type="ECO:0000259" key="12">
    <source>
        <dbReference type="PROSITE" id="PS50157"/>
    </source>
</evidence>
<dbReference type="PROSITE" id="PS50157">
    <property type="entry name" value="ZINC_FINGER_C2H2_2"/>
    <property type="match status" value="6"/>
</dbReference>
<dbReference type="OrthoDB" id="1405595at2759"/>
<comment type="function">
    <text evidence="1">May be involved in transcriptional regulation.</text>
</comment>
<evidence type="ECO:0000256" key="6">
    <source>
        <dbReference type="ARBA" id="ARBA00022833"/>
    </source>
</evidence>
<keyword evidence="8" id="KW-0238">DNA-binding</keyword>
<evidence type="ECO:0000256" key="5">
    <source>
        <dbReference type="ARBA" id="ARBA00022771"/>
    </source>
</evidence>
<keyword evidence="7" id="KW-0805">Transcription regulation</keyword>
<evidence type="ECO:0000313" key="13">
    <source>
        <dbReference type="EMBL" id="GBP33054.1"/>
    </source>
</evidence>
<keyword evidence="3" id="KW-0479">Metal-binding</keyword>
<feature type="domain" description="C2H2-type" evidence="12">
    <location>
        <begin position="187"/>
        <end position="214"/>
    </location>
</feature>
<gene>
    <name evidence="13" type="primary">ZNF782</name>
    <name evidence="13" type="ORF">EVAR_18532_1</name>
</gene>
<keyword evidence="5 11" id="KW-0863">Zinc-finger</keyword>
<dbReference type="PROSITE" id="PS00028">
    <property type="entry name" value="ZINC_FINGER_C2H2_1"/>
    <property type="match status" value="7"/>
</dbReference>
<comment type="caution">
    <text evidence="13">The sequence shown here is derived from an EMBL/GenBank/DDBJ whole genome shotgun (WGS) entry which is preliminary data.</text>
</comment>
<dbReference type="PANTHER" id="PTHR24379">
    <property type="entry name" value="KRAB AND ZINC FINGER DOMAIN-CONTAINING"/>
    <property type="match status" value="1"/>
</dbReference>
<evidence type="ECO:0000313" key="14">
    <source>
        <dbReference type="Proteomes" id="UP000299102"/>
    </source>
</evidence>
<feature type="domain" description="C2H2-type" evidence="12">
    <location>
        <begin position="328"/>
        <end position="355"/>
    </location>
</feature>
<evidence type="ECO:0000256" key="11">
    <source>
        <dbReference type="PROSITE-ProRule" id="PRU00042"/>
    </source>
</evidence>
<keyword evidence="14" id="KW-1185">Reference proteome</keyword>
<feature type="domain" description="C2H2-type" evidence="12">
    <location>
        <begin position="300"/>
        <end position="327"/>
    </location>
</feature>
<feature type="domain" description="C2H2-type" evidence="12">
    <location>
        <begin position="245"/>
        <end position="271"/>
    </location>
</feature>
<comment type="subcellular location">
    <subcellularLocation>
        <location evidence="2">Nucleus</location>
    </subcellularLocation>
</comment>
<keyword evidence="9" id="KW-0804">Transcription</keyword>
<dbReference type="FunFam" id="3.30.160.60:FF:000097">
    <property type="entry name" value="Zinc finger protein"/>
    <property type="match status" value="1"/>
</dbReference>
<evidence type="ECO:0000256" key="9">
    <source>
        <dbReference type="ARBA" id="ARBA00023163"/>
    </source>
</evidence>
<dbReference type="Gene3D" id="3.30.160.60">
    <property type="entry name" value="Classic Zinc Finger"/>
    <property type="match status" value="5"/>
</dbReference>
<evidence type="ECO:0000256" key="10">
    <source>
        <dbReference type="ARBA" id="ARBA00023242"/>
    </source>
</evidence>
<protein>
    <submittedName>
        <fullName evidence="13">Zinc finger protein 782</fullName>
    </submittedName>
</protein>
<feature type="domain" description="C2H2-type" evidence="12">
    <location>
        <begin position="158"/>
        <end position="186"/>
    </location>
</feature>
<organism evidence="13 14">
    <name type="scientific">Eumeta variegata</name>
    <name type="common">Bagworm moth</name>
    <name type="synonym">Eumeta japonica</name>
    <dbReference type="NCBI Taxonomy" id="151549"/>
    <lineage>
        <taxon>Eukaryota</taxon>
        <taxon>Metazoa</taxon>
        <taxon>Ecdysozoa</taxon>
        <taxon>Arthropoda</taxon>
        <taxon>Hexapoda</taxon>
        <taxon>Insecta</taxon>
        <taxon>Pterygota</taxon>
        <taxon>Neoptera</taxon>
        <taxon>Endopterygota</taxon>
        <taxon>Lepidoptera</taxon>
        <taxon>Glossata</taxon>
        <taxon>Ditrysia</taxon>
        <taxon>Tineoidea</taxon>
        <taxon>Psychidae</taxon>
        <taxon>Oiketicinae</taxon>
        <taxon>Eumeta</taxon>
    </lineage>
</organism>
<dbReference type="InterPro" id="IPR013087">
    <property type="entry name" value="Znf_C2H2_type"/>
</dbReference>
<accession>A0A4C1V4X0</accession>
<dbReference type="GO" id="GO:0008270">
    <property type="term" value="F:zinc ion binding"/>
    <property type="evidence" value="ECO:0007669"/>
    <property type="project" value="UniProtKB-KW"/>
</dbReference>
<dbReference type="Proteomes" id="UP000299102">
    <property type="component" value="Unassembled WGS sequence"/>
</dbReference>
<keyword evidence="4" id="KW-0677">Repeat</keyword>
<evidence type="ECO:0000256" key="1">
    <source>
        <dbReference type="ARBA" id="ARBA00003767"/>
    </source>
</evidence>
<dbReference type="EMBL" id="BGZK01000269">
    <property type="protein sequence ID" value="GBP33054.1"/>
    <property type="molecule type" value="Genomic_DNA"/>
</dbReference>
<dbReference type="GO" id="GO:0005634">
    <property type="term" value="C:nucleus"/>
    <property type="evidence" value="ECO:0007669"/>
    <property type="project" value="UniProtKB-SubCell"/>
</dbReference>
<keyword evidence="6" id="KW-0862">Zinc</keyword>
<evidence type="ECO:0000256" key="7">
    <source>
        <dbReference type="ARBA" id="ARBA00023015"/>
    </source>
</evidence>
<dbReference type="SUPFAM" id="SSF57667">
    <property type="entry name" value="beta-beta-alpha zinc fingers"/>
    <property type="match status" value="4"/>
</dbReference>
<dbReference type="AlphaFoldDB" id="A0A4C1V4X0"/>
<feature type="domain" description="C2H2-type" evidence="12">
    <location>
        <begin position="270"/>
        <end position="299"/>
    </location>
</feature>
<dbReference type="InterPro" id="IPR036236">
    <property type="entry name" value="Znf_C2H2_sf"/>
</dbReference>
<dbReference type="SMART" id="SM00355">
    <property type="entry name" value="ZnF_C2H2"/>
    <property type="match status" value="10"/>
</dbReference>
<dbReference type="Pfam" id="PF00096">
    <property type="entry name" value="zf-C2H2"/>
    <property type="match status" value="2"/>
</dbReference>
<dbReference type="Pfam" id="PF12874">
    <property type="entry name" value="zf-met"/>
    <property type="match status" value="2"/>
</dbReference>
<proteinExistence type="predicted"/>
<evidence type="ECO:0000256" key="2">
    <source>
        <dbReference type="ARBA" id="ARBA00004123"/>
    </source>
</evidence>
<dbReference type="PANTHER" id="PTHR24379:SF127">
    <property type="entry name" value="BLOODY FINGERS-RELATED"/>
    <property type="match status" value="1"/>
</dbReference>
<dbReference type="STRING" id="151549.A0A4C1V4X0"/>
<name>A0A4C1V4X0_EUMVA</name>
<evidence type="ECO:0000256" key="4">
    <source>
        <dbReference type="ARBA" id="ARBA00022737"/>
    </source>
</evidence>
<sequence>MVLEKALSASYRYAASRENAEIVLRNTSVYPFRLKINNIVCVYCCDMFEDPNAFRSHMNSEHSAFNVATAFANLSKSEFVKVDVLNLHCRICNVRMDNLVALAGHLYAQHCAKLHMSAQLGVQEFILEKNKWYCYVCNKKLPSLYHLNRHTGTHYLNYICDCCGRSYITESGLAAHIKNTHGQTSKYSCRRCKKQFSSMEAKKQHLRSENYCQPFGCHMCSQRFLYWELRQKHLEEVHGKPKKVFPCVDCGATFECRRLFHIHYKTLHTQDCYRCQCGLKFASKSAYEYHNVSHTGEKKFHCTICGKMFSRKKNLNQHVRIHEKDKRFACSVCSHTFVQKRSLKSHIKAHHGDLMTDFI</sequence>
<reference evidence="13 14" key="1">
    <citation type="journal article" date="2019" name="Commun. Biol.">
        <title>The bagworm genome reveals a unique fibroin gene that provides high tensile strength.</title>
        <authorList>
            <person name="Kono N."/>
            <person name="Nakamura H."/>
            <person name="Ohtoshi R."/>
            <person name="Tomita M."/>
            <person name="Numata K."/>
            <person name="Arakawa K."/>
        </authorList>
    </citation>
    <scope>NUCLEOTIDE SEQUENCE [LARGE SCALE GENOMIC DNA]</scope>
</reference>
<dbReference type="GO" id="GO:0003677">
    <property type="term" value="F:DNA binding"/>
    <property type="evidence" value="ECO:0007669"/>
    <property type="project" value="UniProtKB-KW"/>
</dbReference>
<evidence type="ECO:0000256" key="3">
    <source>
        <dbReference type="ARBA" id="ARBA00022723"/>
    </source>
</evidence>
<keyword evidence="10" id="KW-0539">Nucleus</keyword>